<evidence type="ECO:0000259" key="9">
    <source>
        <dbReference type="PROSITE" id="PS51918"/>
    </source>
</evidence>
<dbReference type="HAMAP" id="MF_00993">
    <property type="entry name" value="MqnE"/>
    <property type="match status" value="1"/>
</dbReference>
<dbReference type="SUPFAM" id="SSF102114">
    <property type="entry name" value="Radical SAM enzymes"/>
    <property type="match status" value="1"/>
</dbReference>
<evidence type="ECO:0000256" key="5">
    <source>
        <dbReference type="ARBA" id="ARBA00023014"/>
    </source>
</evidence>
<sequence length="335" mass="37841">MVDVLSNDLIELGKEANRIKEEKWGKKVFFVKNIHLNYTNICLNKCKFCAFAKDEGDDDSYSMDLSEIVKYIGDKGEDAKEIHIVGGLHPHHSFEYYLDMVKAIKENFPEKAVKAFSAVEIDYFSKISDLPVNEVLKRLKKAGLDMMPGGGAEIFASAVRRQICPEKISGERWLEVMEIAHKEGIKSNATMLYGHLESMDDILDHLEKLRDLQDKTGGFVAFIPLSFHPENTFLNHMKPATGVEDLRIIALSRIVLDNIPHIKAYWVMLGEKTAQVALKFGADDLDGTIVKENITHSAGAKSKEGLTLEELVYLIKSANLIPVERDSFYNEIRSY</sequence>
<keyword evidence="2 6" id="KW-0949">S-adenosyl-L-methionine</keyword>
<protein>
    <recommendedName>
        <fullName evidence="6">Aminodeoxyfutalosine synthase</fullName>
        <shortName evidence="6">AFL synthase</shortName>
        <shortName evidence="6">Aminofutalosine synthase</shortName>
        <ecNumber evidence="6">2.5.1.120</ecNumber>
    </recommendedName>
    <alternativeName>
        <fullName evidence="6">Menaquinone biosynthetic enzyme MqnE</fullName>
    </alternativeName>
</protein>
<dbReference type="InterPro" id="IPR058240">
    <property type="entry name" value="rSAM_sf"/>
</dbReference>
<evidence type="ECO:0000256" key="7">
    <source>
        <dbReference type="PIRSR" id="PIRSR004762-1"/>
    </source>
</evidence>
<evidence type="ECO:0000256" key="2">
    <source>
        <dbReference type="ARBA" id="ARBA00022691"/>
    </source>
</evidence>
<dbReference type="PROSITE" id="PS51918">
    <property type="entry name" value="RADICAL_SAM"/>
    <property type="match status" value="1"/>
</dbReference>
<evidence type="ECO:0000313" key="10">
    <source>
        <dbReference type="EMBL" id="KAA0258412.1"/>
    </source>
</evidence>
<dbReference type="GO" id="GO:0051539">
    <property type="term" value="F:4 iron, 4 sulfur cluster binding"/>
    <property type="evidence" value="ECO:0007669"/>
    <property type="project" value="UniProtKB-KW"/>
</dbReference>
<evidence type="ECO:0000256" key="3">
    <source>
        <dbReference type="ARBA" id="ARBA00022723"/>
    </source>
</evidence>
<comment type="catalytic activity">
    <reaction evidence="6">
        <text>3-[(1-carboxyvinyl)-oxy]benzoate + S-adenosyl-L-methionine + H2O = 6-amino-6-deoxyfutalosine + hydrogencarbonate + L-methionine + H(+)</text>
        <dbReference type="Rhea" id="RHEA:33075"/>
        <dbReference type="ChEBI" id="CHEBI:15377"/>
        <dbReference type="ChEBI" id="CHEBI:15378"/>
        <dbReference type="ChEBI" id="CHEBI:17544"/>
        <dbReference type="ChEBI" id="CHEBI:57844"/>
        <dbReference type="ChEBI" id="CHEBI:59789"/>
        <dbReference type="ChEBI" id="CHEBI:64286"/>
        <dbReference type="ChEBI" id="CHEBI:76981"/>
        <dbReference type="EC" id="2.5.1.120"/>
    </reaction>
</comment>
<dbReference type="Pfam" id="PF04055">
    <property type="entry name" value="Radical_SAM"/>
    <property type="match status" value="1"/>
</dbReference>
<dbReference type="CDD" id="cd01335">
    <property type="entry name" value="Radical_SAM"/>
    <property type="match status" value="1"/>
</dbReference>
<dbReference type="OrthoDB" id="9802027at2"/>
<dbReference type="PANTHER" id="PTHR43076:SF7">
    <property type="entry name" value="AMINODEOXYFUTALOSINE SYNTHASE"/>
    <property type="match status" value="1"/>
</dbReference>
<accession>A0A5A8F803</accession>
<dbReference type="AlphaFoldDB" id="A0A5A8F803"/>
<name>A0A5A8F803_9BACT</name>
<dbReference type="EMBL" id="VFJB01000004">
    <property type="protein sequence ID" value="KAA0258412.1"/>
    <property type="molecule type" value="Genomic_DNA"/>
</dbReference>
<keyword evidence="6" id="KW-0474">Menaquinone biosynthesis</keyword>
<dbReference type="InterPro" id="IPR020050">
    <property type="entry name" value="FO_synthase_su2"/>
</dbReference>
<feature type="binding site" evidence="8">
    <location>
        <position position="117"/>
    </location>
    <ligand>
        <name>(3R)-3-methyl-D-ornithine</name>
        <dbReference type="ChEBI" id="CHEBI:64642"/>
    </ligand>
</feature>
<gene>
    <name evidence="6 10" type="primary">mqnE</name>
    <name evidence="10" type="ORF">FHQ18_04435</name>
</gene>
<keyword evidence="5 6" id="KW-0411">Iron-sulfur</keyword>
<dbReference type="PIRSF" id="PIRSF004762">
    <property type="entry name" value="CHP00423"/>
    <property type="match status" value="1"/>
</dbReference>
<dbReference type="InterPro" id="IPR006638">
    <property type="entry name" value="Elp3/MiaA/NifB-like_rSAM"/>
</dbReference>
<keyword evidence="3 6" id="KW-0479">Metal-binding</keyword>
<feature type="binding site" evidence="8">
    <location>
        <position position="48"/>
    </location>
    <ligand>
        <name>S-adenosyl-L-methionine</name>
        <dbReference type="ChEBI" id="CHEBI:59789"/>
    </ligand>
</feature>
<comment type="caution">
    <text evidence="10">The sequence shown here is derived from an EMBL/GenBank/DDBJ whole genome shotgun (WGS) entry which is preliminary data.</text>
</comment>
<dbReference type="Proteomes" id="UP000322876">
    <property type="component" value="Unassembled WGS sequence"/>
</dbReference>
<dbReference type="SFLD" id="SFLDS00029">
    <property type="entry name" value="Radical_SAM"/>
    <property type="match status" value="2"/>
</dbReference>
<dbReference type="GO" id="GO:0102573">
    <property type="term" value="F:aminodeoxyfutalosine synthase activity"/>
    <property type="evidence" value="ECO:0007669"/>
    <property type="project" value="UniProtKB-EC"/>
</dbReference>
<evidence type="ECO:0000313" key="11">
    <source>
        <dbReference type="Proteomes" id="UP000322876"/>
    </source>
</evidence>
<dbReference type="Gene3D" id="3.20.20.70">
    <property type="entry name" value="Aldolase class I"/>
    <property type="match status" value="1"/>
</dbReference>
<dbReference type="UniPathway" id="UPA00079"/>
<dbReference type="InterPro" id="IPR022432">
    <property type="entry name" value="MqnE"/>
</dbReference>
<comment type="function">
    <text evidence="6">Radical SAM enzyme that catalyzes the addition of the adenosyl radical to the double bond of 3-[(1-carboxyvinyl)oxy]benzoate, leading to aminodeoxyfutalosine (AFL), a key intermediate in the formation of menaquinone (MK, vitamin K2) from chorismate.</text>
</comment>
<evidence type="ECO:0000256" key="8">
    <source>
        <dbReference type="PIRSR" id="PIRSR004762-2"/>
    </source>
</evidence>
<evidence type="ECO:0000256" key="6">
    <source>
        <dbReference type="HAMAP-Rule" id="MF_00993"/>
    </source>
</evidence>
<dbReference type="SMART" id="SM00729">
    <property type="entry name" value="Elp3"/>
    <property type="match status" value="1"/>
</dbReference>
<dbReference type="SFLD" id="SFLDF00343">
    <property type="entry name" value="aminofutalosine_synthase_(mqnE"/>
    <property type="match status" value="1"/>
</dbReference>
<dbReference type="InterPro" id="IPR007197">
    <property type="entry name" value="rSAM"/>
</dbReference>
<dbReference type="GO" id="GO:0009234">
    <property type="term" value="P:menaquinone biosynthetic process"/>
    <property type="evidence" value="ECO:0007669"/>
    <property type="project" value="UniProtKB-UniRule"/>
</dbReference>
<dbReference type="Pfam" id="PF19288">
    <property type="entry name" value="CofH_C"/>
    <property type="match status" value="1"/>
</dbReference>
<keyword evidence="1 6" id="KW-0004">4Fe-4S</keyword>
<dbReference type="InterPro" id="IPR034405">
    <property type="entry name" value="F420"/>
</dbReference>
<evidence type="ECO:0000256" key="4">
    <source>
        <dbReference type="ARBA" id="ARBA00023004"/>
    </source>
</evidence>
<dbReference type="SFLD" id="SFLDG01389">
    <property type="entry name" value="menaquinone_synthsis_involved"/>
    <property type="match status" value="1"/>
</dbReference>
<dbReference type="EC" id="2.5.1.120" evidence="6"/>
<dbReference type="InterPro" id="IPR045567">
    <property type="entry name" value="CofH/MnqC-like_C"/>
</dbReference>
<proteinExistence type="inferred from homology"/>
<comment type="pathway">
    <text evidence="6">Quinol/quinone metabolism; menaquinone biosynthesis.</text>
</comment>
<feature type="binding site" evidence="6 7">
    <location>
        <position position="49"/>
    </location>
    <ligand>
        <name>[4Fe-4S] cluster</name>
        <dbReference type="ChEBI" id="CHEBI:49883"/>
        <note>4Fe-4S-S-AdoMet</note>
    </ligand>
</feature>
<dbReference type="PANTHER" id="PTHR43076">
    <property type="entry name" value="FO SYNTHASE (COFH)"/>
    <property type="match status" value="1"/>
</dbReference>
<dbReference type="InterPro" id="IPR013785">
    <property type="entry name" value="Aldolase_TIM"/>
</dbReference>
<feature type="binding site" evidence="6 7">
    <location>
        <position position="42"/>
    </location>
    <ligand>
        <name>[4Fe-4S] cluster</name>
        <dbReference type="ChEBI" id="CHEBI:49883"/>
        <note>4Fe-4S-S-AdoMet</note>
    </ligand>
</feature>
<dbReference type="SFLD" id="SFLDF00342">
    <property type="entry name" value="cyclic_dehypoxanthine_futalosi"/>
    <property type="match status" value="1"/>
</dbReference>
<dbReference type="NCBIfam" id="TIGR03700">
    <property type="entry name" value="mena_SCO4494"/>
    <property type="match status" value="1"/>
</dbReference>
<dbReference type="NCBIfam" id="TIGR00423">
    <property type="entry name" value="CofH family radical SAM protein"/>
    <property type="match status" value="1"/>
</dbReference>
<evidence type="ECO:0000256" key="1">
    <source>
        <dbReference type="ARBA" id="ARBA00022485"/>
    </source>
</evidence>
<reference evidence="10 11" key="1">
    <citation type="submission" date="2019-06" db="EMBL/GenBank/DDBJ databases">
        <title>Genomic insights into carbon and energy metabolism of Deferribacter autotrophicus revealed new metabolic traits in the phylum Deferribacteres.</title>
        <authorList>
            <person name="Slobodkin A.I."/>
            <person name="Slobodkina G.B."/>
            <person name="Allioux M."/>
            <person name="Alain K."/>
            <person name="Jebbar M."/>
            <person name="Shadrin V."/>
            <person name="Kublanov I.V."/>
            <person name="Toshchakov S.V."/>
            <person name="Bonch-Osmolovskaya E.A."/>
        </authorList>
    </citation>
    <scope>NUCLEOTIDE SEQUENCE [LARGE SCALE GENOMIC DNA]</scope>
    <source>
        <strain evidence="10 11">SL50</strain>
    </source>
</reference>
<keyword evidence="6" id="KW-0808">Transferase</keyword>
<dbReference type="GO" id="GO:0044689">
    <property type="term" value="F:7,8-didemethyl-8-hydroxy-5-deazariboflavin synthase activity"/>
    <property type="evidence" value="ECO:0007669"/>
    <property type="project" value="TreeGrafter"/>
</dbReference>
<comment type="cofactor">
    <cofactor evidence="6 7">
        <name>[4Fe-4S] cluster</name>
        <dbReference type="ChEBI" id="CHEBI:49883"/>
    </cofactor>
    <text evidence="6 7">Binds 1 [4Fe-4S] cluster. The cluster is coordinated with 3 cysteines and an exchangeable S-adenosyl-L-methionine.</text>
</comment>
<dbReference type="GO" id="GO:0005506">
    <property type="term" value="F:iron ion binding"/>
    <property type="evidence" value="ECO:0007669"/>
    <property type="project" value="UniProtKB-UniRule"/>
</dbReference>
<dbReference type="RefSeq" id="WP_149265969.1">
    <property type="nucleotide sequence ID" value="NZ_VFJB01000004.1"/>
</dbReference>
<feature type="domain" description="Radical SAM core" evidence="9">
    <location>
        <begin position="28"/>
        <end position="260"/>
    </location>
</feature>
<feature type="binding site" evidence="8">
    <location>
        <position position="153"/>
    </location>
    <ligand>
        <name>S-adenosyl-L-methionine</name>
        <dbReference type="ChEBI" id="CHEBI:59789"/>
    </ligand>
</feature>
<keyword evidence="4 6" id="KW-0408">Iron</keyword>
<dbReference type="SFLD" id="SFLDG01388">
    <property type="entry name" value="7_8-didemethyl-8-hydroxy-5-dea"/>
    <property type="match status" value="1"/>
</dbReference>
<feature type="binding site" evidence="6 7">
    <location>
        <position position="46"/>
    </location>
    <ligand>
        <name>[4Fe-4S] cluster</name>
        <dbReference type="ChEBI" id="CHEBI:49883"/>
        <note>4Fe-4S-S-AdoMet</note>
    </ligand>
</feature>
<keyword evidence="11" id="KW-1185">Reference proteome</keyword>
<dbReference type="SFLD" id="SFLDG01064">
    <property type="entry name" value="F420__menaquinone_cofactor_bio"/>
    <property type="match status" value="2"/>
</dbReference>
<organism evidence="10 11">
    <name type="scientific">Deferribacter autotrophicus</name>
    <dbReference type="NCBI Taxonomy" id="500465"/>
    <lineage>
        <taxon>Bacteria</taxon>
        <taxon>Pseudomonadati</taxon>
        <taxon>Deferribacterota</taxon>
        <taxon>Deferribacteres</taxon>
        <taxon>Deferribacterales</taxon>
        <taxon>Deferribacteraceae</taxon>
        <taxon>Deferribacter</taxon>
    </lineage>
</organism>
<comment type="similarity">
    <text evidence="6">Belongs to the radical SAM superfamily. MqnE family.</text>
</comment>